<comment type="similarity">
    <text evidence="2">Belongs to the MYBBP1A family.</text>
</comment>
<evidence type="ECO:0000256" key="6">
    <source>
        <dbReference type="SAM" id="Phobius"/>
    </source>
</evidence>
<dbReference type="Pfam" id="PF04931">
    <property type="entry name" value="DNA_pol_phi"/>
    <property type="match status" value="1"/>
</dbReference>
<feature type="compositionally biased region" description="Basic and acidic residues" evidence="5">
    <location>
        <begin position="658"/>
        <end position="668"/>
    </location>
</feature>
<evidence type="ECO:0000256" key="2">
    <source>
        <dbReference type="ARBA" id="ARBA00006809"/>
    </source>
</evidence>
<gene>
    <name evidence="7" type="ORF">C0J50_8780</name>
</gene>
<dbReference type="GO" id="GO:0043565">
    <property type="term" value="F:sequence-specific DNA binding"/>
    <property type="evidence" value="ECO:0007669"/>
    <property type="project" value="TreeGrafter"/>
</dbReference>
<comment type="subcellular location">
    <subcellularLocation>
        <location evidence="1">Nucleus</location>
    </subcellularLocation>
</comment>
<feature type="region of interest" description="Disordered" evidence="5">
    <location>
        <begin position="723"/>
        <end position="785"/>
    </location>
</feature>
<keyword evidence="4" id="KW-0175">Coiled coil</keyword>
<name>A0AAD5FGP0_SILAS</name>
<accession>A0AAD5FGP0</accession>
<dbReference type="InterPro" id="IPR007015">
    <property type="entry name" value="DNA_pol_V/MYBBP1A"/>
</dbReference>
<dbReference type="PANTHER" id="PTHR13213">
    <property type="entry name" value="MYB-BINDING PROTEIN 1A FAMILY MEMBER"/>
    <property type="match status" value="1"/>
</dbReference>
<feature type="coiled-coil region" evidence="4">
    <location>
        <begin position="1080"/>
        <end position="1137"/>
    </location>
</feature>
<dbReference type="GO" id="GO:0003714">
    <property type="term" value="F:transcription corepressor activity"/>
    <property type="evidence" value="ECO:0007669"/>
    <property type="project" value="TreeGrafter"/>
</dbReference>
<dbReference type="PANTHER" id="PTHR13213:SF2">
    <property type="entry name" value="MYB-BINDING PROTEIN 1A"/>
    <property type="match status" value="1"/>
</dbReference>
<feature type="region of interest" description="Disordered" evidence="5">
    <location>
        <begin position="646"/>
        <end position="668"/>
    </location>
</feature>
<feature type="transmembrane region" description="Helical" evidence="6">
    <location>
        <begin position="1510"/>
        <end position="1531"/>
    </location>
</feature>
<proteinExistence type="inferred from homology"/>
<evidence type="ECO:0000256" key="3">
    <source>
        <dbReference type="ARBA" id="ARBA00023242"/>
    </source>
</evidence>
<evidence type="ECO:0000256" key="4">
    <source>
        <dbReference type="SAM" id="Coils"/>
    </source>
</evidence>
<reference evidence="7" key="1">
    <citation type="submission" date="2018-07" db="EMBL/GenBank/DDBJ databases">
        <title>Comparative genomics of catfishes provides insights into carnivory and benthic adaptation.</title>
        <authorList>
            <person name="Zhang Y."/>
            <person name="Wang D."/>
            <person name="Peng Z."/>
            <person name="Zheng S."/>
            <person name="Shao F."/>
            <person name="Tao W."/>
        </authorList>
    </citation>
    <scope>NUCLEOTIDE SEQUENCE</scope>
    <source>
        <strain evidence="7">Chongqing</strain>
    </source>
</reference>
<protein>
    <submittedName>
        <fullName evidence="7">Myb-binding protein 1A-like protein</fullName>
    </submittedName>
</protein>
<feature type="region of interest" description="Disordered" evidence="5">
    <location>
        <begin position="420"/>
        <end position="442"/>
    </location>
</feature>
<sequence length="1578" mass="179336">METETEPVRPRVMDSRGVLKQNRHFLDYFWDIAKPERETRLRAVEKLIEHVKKSETTDELKYTLKRLVDGLCHAREEARSGYSLALAQVLSVFEDITLRSMLDQIKEKHNLQTASKKQIKYVTFGNFFGVLALSQSTRLHKEADVLLECVKLLQSLSQYREYLRDLPRKTMADILNQVSEQMFEQVLFSTLQEDLSSALSSPEQLELLLLVMRRFSSTLSPAHLDKLLGTSSIISTYTLPRLVEVMKTAGRSVKKERVLPAVASDLLHVSLREDSFTFFWDKVVIDGLISDPPGPSHYLAFRLMGVSLALLSVSQLQYVLSGEVMRRYGEHVMTAQLPERYKFSPEMDECVSAFLHSCTDVEKQLLVLQAFSRLAHRGAPVVPSFWKVLEHVEPGALKPYTRWLIERFCQPEIPELLEFSTRKQRRNQDSAHDSAREPTPRTEECVSRLRKWIIPRLACIVENHQIKKDEELVMEIARFIFFHGFFNTVKSTAEIPETQHKLSPPLDQNTRNTASSTFFSVLHSLSVLPLLGECVQSEGEAASRRCVLGVRADGSMWVYGIVQFANTLLKHTKHVRSVHTLNTEHTHAWDSMLQSVESLSKKMKKSSAPEHSAFQHLFLIIGIQMFKAPDDSVELLNDLRSCMEQAQAKKPKKKKQKKGDTDREQAEGTEPHWVEVVVDILLSLLAQPSRLIRSVCKTAFSQVCPYLTQPALTAILNVLDPSKDEEESGVLVTDDNDREKKKNRTKEDDEDEEQEAEDEEENDSTDDDEDEAMEDDNDDEEEEEVDQNFRLELMKVLQGQNALATEEDGSENEELDDEAMMKLDQNLATLFGEQKKKLQAKKDEKERLRKEKTLVRDFKIKVLDLLDVFLCKQGSSVLVLDLVEPLLSVIENCMSSESSQHEQDFLRRAAHIFRNQLCRGKHYCKEVEGREAELHDMLERLIGRAQKLSDASVALYYFSAALYLLKVLRGVMKETESTAEKRMMGNADVERVTSCFKDALTSFMTRRKSPLTGDMFTELFNRFPVVCVNLLDTVVENIQDGVREHQQGQACVMVLRALQCKEVKQLLTDTQWTEICQKTTEQLTETLQKVECKNKAVQEKMVKALELSHFLIKTIHHQKLEVKLEDLRNVLRTMNADGSLQKSGKLEDTYWSVMKLFGLQKPKVEKVKKVKEDEQTEQQEGEEEPKKKKKGFLPESKKRKNRKKPVILEGKDTADTPTPAGGAAEGKKKRKNNKKKRNESESQNQPPAKKSKAQQPPRTEEKKQKKKKKKSGAQNNAEFTVRKLHQAAPLACEGKCPGALLWIRIQKPGGDVEVARCDQTSCSSVEGFIISHEQYLQGNFSLTITAADYRRRGWYTCSCDGQGLCDVSLRIERECPDTCTLHLPPSIYSTITSGVCVCVCVCVCVSTALNFMKQVSLGGSLVMDVQVPERVKVMFNRSSGDDAEGLSSVSVPLCEVEGRKAQCDAEYEKRVKFECSLILHGVEETDRGVYTVQDTDNDETLYTLTLTEEYRGIIVGLVLGLVLGLSVGWIVKWCGMIWGKVRRCLRDDEDLRQNDVKCGVVLAVKQEDDGDDGDDGND</sequence>
<dbReference type="SUPFAM" id="SSF48371">
    <property type="entry name" value="ARM repeat"/>
    <property type="match status" value="1"/>
</dbReference>
<dbReference type="GO" id="GO:0005730">
    <property type="term" value="C:nucleolus"/>
    <property type="evidence" value="ECO:0007669"/>
    <property type="project" value="InterPro"/>
</dbReference>
<keyword evidence="6" id="KW-0472">Membrane</keyword>
<keyword evidence="6" id="KW-1133">Transmembrane helix</keyword>
<dbReference type="Proteomes" id="UP001205998">
    <property type="component" value="Unassembled WGS sequence"/>
</dbReference>
<evidence type="ECO:0000256" key="5">
    <source>
        <dbReference type="SAM" id="MobiDB-lite"/>
    </source>
</evidence>
<dbReference type="InterPro" id="IPR016024">
    <property type="entry name" value="ARM-type_fold"/>
</dbReference>
<keyword evidence="6" id="KW-0812">Transmembrane</keyword>
<dbReference type="EMBL" id="MU555303">
    <property type="protein sequence ID" value="KAI5615223.1"/>
    <property type="molecule type" value="Genomic_DNA"/>
</dbReference>
<feature type="compositionally biased region" description="Basic and acidic residues" evidence="5">
    <location>
        <begin position="426"/>
        <end position="442"/>
    </location>
</feature>
<feature type="compositionally biased region" description="Low complexity" evidence="5">
    <location>
        <begin position="1241"/>
        <end position="1257"/>
    </location>
</feature>
<organism evidence="7 8">
    <name type="scientific">Silurus asotus</name>
    <name type="common">Amur catfish</name>
    <name type="synonym">Parasilurus asotus</name>
    <dbReference type="NCBI Taxonomy" id="30991"/>
    <lineage>
        <taxon>Eukaryota</taxon>
        <taxon>Metazoa</taxon>
        <taxon>Chordata</taxon>
        <taxon>Craniata</taxon>
        <taxon>Vertebrata</taxon>
        <taxon>Euteleostomi</taxon>
        <taxon>Actinopterygii</taxon>
        <taxon>Neopterygii</taxon>
        <taxon>Teleostei</taxon>
        <taxon>Ostariophysi</taxon>
        <taxon>Siluriformes</taxon>
        <taxon>Siluridae</taxon>
        <taxon>Silurus</taxon>
    </lineage>
</organism>
<feature type="compositionally biased region" description="Basic residues" evidence="5">
    <location>
        <begin position="1227"/>
        <end position="1237"/>
    </location>
</feature>
<comment type="caution">
    <text evidence="7">The sequence shown here is derived from an EMBL/GenBank/DDBJ whole genome shotgun (WGS) entry which is preliminary data.</text>
</comment>
<dbReference type="GO" id="GO:0003723">
    <property type="term" value="F:RNA binding"/>
    <property type="evidence" value="ECO:0007669"/>
    <property type="project" value="TreeGrafter"/>
</dbReference>
<evidence type="ECO:0000313" key="7">
    <source>
        <dbReference type="EMBL" id="KAI5615223.1"/>
    </source>
</evidence>
<feature type="compositionally biased region" description="Acidic residues" evidence="5">
    <location>
        <begin position="1174"/>
        <end position="1183"/>
    </location>
</feature>
<evidence type="ECO:0000313" key="8">
    <source>
        <dbReference type="Proteomes" id="UP001205998"/>
    </source>
</evidence>
<keyword evidence="8" id="KW-1185">Reference proteome</keyword>
<feature type="compositionally biased region" description="Acidic residues" evidence="5">
    <location>
        <begin position="748"/>
        <end position="785"/>
    </location>
</feature>
<keyword evidence="3" id="KW-0539">Nucleus</keyword>
<evidence type="ECO:0000256" key="1">
    <source>
        <dbReference type="ARBA" id="ARBA00004123"/>
    </source>
</evidence>
<feature type="region of interest" description="Disordered" evidence="5">
    <location>
        <begin position="1166"/>
        <end position="1280"/>
    </location>
</feature>
<feature type="compositionally biased region" description="Basic residues" evidence="5">
    <location>
        <begin position="1187"/>
        <end position="1205"/>
    </location>
</feature>